<sequence>MKNMQLKKNFLVASLFLTLSFLTLHAQNNNKRSASIDIINYTFKLTLSDSSNVINGMADVTVKFKKPTTVFSLDFVEKQSDGTGMSVSSVLEGGKQIPFTQENNQLQLNIIPAKPEDIKTYTIAYQGIPQDGLIISKNKYGDRTFFGDNWPDRAKNWLPVVDHPSDKATVEWDIIAPPYYQTIANGILIEKTNLNNNQTLTRWKMEEPIPTKVMVIGVARFATEYLKEVNNIPISSWVYPQDRDNGFKDYAAAVPILEFMISHVGPYPFEKLANVQSKTRYGGMENAGNIFYNENSVTGNGDHEDTIAHEIAHQWFGDSASELNWYHVWLSEGFATYFENLFFENQYGRDSFVKKMKADREKALRYAKQSQAPIVDTTVTNYLMLLNPNSYEKGSWVLHMIRKELGDDLFWKCMQTYYNTYKYGNALTQDLEHVIERVSGKNFSTFFKQWVFESGHPKLDVAWQFQANTLSLDVKQIQNNQFNFPLDVKINYADGTNDITTIQVSEKSQHINITSKKNVSSIELDPNTWLFFEQMSLKQKI</sequence>
<keyword evidence="7" id="KW-0645">Protease</keyword>
<comment type="caution">
    <text evidence="15">The sequence shown here is derived from an EMBL/GenBank/DDBJ whole genome shotgun (WGS) entry which is preliminary data.</text>
</comment>
<reference evidence="15" key="2">
    <citation type="submission" date="2020-09" db="EMBL/GenBank/DDBJ databases">
        <authorList>
            <person name="Sun Q."/>
            <person name="Ohkuma M."/>
        </authorList>
    </citation>
    <scope>NUCLEOTIDE SEQUENCE</scope>
    <source>
        <strain evidence="15">JCM 12862</strain>
    </source>
</reference>
<dbReference type="InterPro" id="IPR050344">
    <property type="entry name" value="Peptidase_M1_aminopeptidases"/>
</dbReference>
<evidence type="ECO:0000259" key="14">
    <source>
        <dbReference type="Pfam" id="PF17900"/>
    </source>
</evidence>
<dbReference type="Gene3D" id="2.60.40.1730">
    <property type="entry name" value="tricorn interacting facor f3 domain"/>
    <property type="match status" value="1"/>
</dbReference>
<dbReference type="PANTHER" id="PTHR11533">
    <property type="entry name" value="PROTEASE M1 ZINC METALLOPROTEASE"/>
    <property type="match status" value="1"/>
</dbReference>
<dbReference type="GO" id="GO:0042277">
    <property type="term" value="F:peptide binding"/>
    <property type="evidence" value="ECO:0007669"/>
    <property type="project" value="TreeGrafter"/>
</dbReference>
<comment type="similarity">
    <text evidence="3">Belongs to the peptidase M1 family.</text>
</comment>
<feature type="domain" description="Peptidase M1 membrane alanine aminopeptidase" evidence="13">
    <location>
        <begin position="257"/>
        <end position="450"/>
    </location>
</feature>
<keyword evidence="8" id="KW-0479">Metal-binding</keyword>
<evidence type="ECO:0000256" key="6">
    <source>
        <dbReference type="ARBA" id="ARBA00022438"/>
    </source>
</evidence>
<dbReference type="GO" id="GO:0006508">
    <property type="term" value="P:proteolysis"/>
    <property type="evidence" value="ECO:0007669"/>
    <property type="project" value="UniProtKB-KW"/>
</dbReference>
<name>A0A8J3FIK1_9FLAO</name>
<evidence type="ECO:0000256" key="9">
    <source>
        <dbReference type="ARBA" id="ARBA00022801"/>
    </source>
</evidence>
<evidence type="ECO:0000256" key="5">
    <source>
        <dbReference type="ARBA" id="ARBA00015611"/>
    </source>
</evidence>
<keyword evidence="9" id="KW-0378">Hydrolase</keyword>
<comment type="cofactor">
    <cofactor evidence="2">
        <name>Zn(2+)</name>
        <dbReference type="ChEBI" id="CHEBI:29105"/>
    </cofactor>
</comment>
<keyword evidence="11" id="KW-0482">Metalloprotease</keyword>
<keyword evidence="16" id="KW-1185">Reference proteome</keyword>
<dbReference type="EC" id="3.4.11.2" evidence="4"/>
<dbReference type="PANTHER" id="PTHR11533:SF174">
    <property type="entry name" value="PUROMYCIN-SENSITIVE AMINOPEPTIDASE-RELATED"/>
    <property type="match status" value="1"/>
</dbReference>
<dbReference type="GO" id="GO:0016020">
    <property type="term" value="C:membrane"/>
    <property type="evidence" value="ECO:0007669"/>
    <property type="project" value="TreeGrafter"/>
</dbReference>
<dbReference type="EMBL" id="BMNR01000005">
    <property type="protein sequence ID" value="GGK29982.1"/>
    <property type="molecule type" value="Genomic_DNA"/>
</dbReference>
<evidence type="ECO:0000256" key="2">
    <source>
        <dbReference type="ARBA" id="ARBA00001947"/>
    </source>
</evidence>
<dbReference type="GO" id="GO:0070006">
    <property type="term" value="F:metalloaminopeptidase activity"/>
    <property type="evidence" value="ECO:0007669"/>
    <property type="project" value="TreeGrafter"/>
</dbReference>
<dbReference type="Pfam" id="PF17900">
    <property type="entry name" value="Peptidase_M1_N"/>
    <property type="match status" value="1"/>
</dbReference>
<dbReference type="Proteomes" id="UP000612329">
    <property type="component" value="Unassembled WGS sequence"/>
</dbReference>
<feature type="signal peptide" evidence="12">
    <location>
        <begin position="1"/>
        <end position="26"/>
    </location>
</feature>
<dbReference type="GO" id="GO:0008270">
    <property type="term" value="F:zinc ion binding"/>
    <property type="evidence" value="ECO:0007669"/>
    <property type="project" value="InterPro"/>
</dbReference>
<dbReference type="GO" id="GO:0016285">
    <property type="term" value="F:alanyl aminopeptidase activity"/>
    <property type="evidence" value="ECO:0007669"/>
    <property type="project" value="UniProtKB-EC"/>
</dbReference>
<proteinExistence type="inferred from homology"/>
<comment type="catalytic activity">
    <reaction evidence="1">
        <text>Release of an N-terminal amino acid, Xaa-|-Yaa- from a peptide, amide or arylamide. Xaa is preferably Ala, but may be most amino acids including Pro (slow action). When a terminal hydrophobic residue is followed by a prolyl residue, the two may be released as an intact Xaa-Pro dipeptide.</text>
        <dbReference type="EC" id="3.4.11.2"/>
    </reaction>
</comment>
<dbReference type="AlphaFoldDB" id="A0A8J3FIK1"/>
<evidence type="ECO:0000256" key="3">
    <source>
        <dbReference type="ARBA" id="ARBA00010136"/>
    </source>
</evidence>
<dbReference type="SUPFAM" id="SSF55486">
    <property type="entry name" value="Metalloproteases ('zincins'), catalytic domain"/>
    <property type="match status" value="1"/>
</dbReference>
<keyword evidence="12" id="KW-0732">Signal</keyword>
<reference evidence="15" key="1">
    <citation type="journal article" date="2014" name="Int. J. Syst. Evol. Microbiol.">
        <title>Complete genome sequence of Corynebacterium casei LMG S-19264T (=DSM 44701T), isolated from a smear-ripened cheese.</title>
        <authorList>
            <consortium name="US DOE Joint Genome Institute (JGI-PGF)"/>
            <person name="Walter F."/>
            <person name="Albersmeier A."/>
            <person name="Kalinowski J."/>
            <person name="Ruckert C."/>
        </authorList>
    </citation>
    <scope>NUCLEOTIDE SEQUENCE</scope>
    <source>
        <strain evidence="15">JCM 12862</strain>
    </source>
</reference>
<dbReference type="GO" id="GO:0043171">
    <property type="term" value="P:peptide catabolic process"/>
    <property type="evidence" value="ECO:0007669"/>
    <property type="project" value="TreeGrafter"/>
</dbReference>
<evidence type="ECO:0000256" key="8">
    <source>
        <dbReference type="ARBA" id="ARBA00022723"/>
    </source>
</evidence>
<evidence type="ECO:0000256" key="11">
    <source>
        <dbReference type="ARBA" id="ARBA00023049"/>
    </source>
</evidence>
<evidence type="ECO:0000256" key="1">
    <source>
        <dbReference type="ARBA" id="ARBA00000098"/>
    </source>
</evidence>
<evidence type="ECO:0000313" key="16">
    <source>
        <dbReference type="Proteomes" id="UP000612329"/>
    </source>
</evidence>
<organism evidence="15 16">
    <name type="scientific">Yeosuana aromativorans</name>
    <dbReference type="NCBI Taxonomy" id="288019"/>
    <lineage>
        <taxon>Bacteria</taxon>
        <taxon>Pseudomonadati</taxon>
        <taxon>Bacteroidota</taxon>
        <taxon>Flavobacteriia</taxon>
        <taxon>Flavobacteriales</taxon>
        <taxon>Flavobacteriaceae</taxon>
        <taxon>Yeosuana</taxon>
    </lineage>
</organism>
<dbReference type="InterPro" id="IPR045357">
    <property type="entry name" value="Aminopeptidase_N-like_N"/>
</dbReference>
<evidence type="ECO:0000313" key="15">
    <source>
        <dbReference type="EMBL" id="GGK29982.1"/>
    </source>
</evidence>
<keyword evidence="10" id="KW-0862">Zinc</keyword>
<dbReference type="InterPro" id="IPR001930">
    <property type="entry name" value="Peptidase_M1"/>
</dbReference>
<feature type="domain" description="Aminopeptidase N-like N-terminal" evidence="14">
    <location>
        <begin position="40"/>
        <end position="211"/>
    </location>
</feature>
<protein>
    <recommendedName>
        <fullName evidence="5">Aminopeptidase N</fullName>
        <ecNumber evidence="4">3.4.11.2</ecNumber>
    </recommendedName>
</protein>
<evidence type="ECO:0000256" key="7">
    <source>
        <dbReference type="ARBA" id="ARBA00022670"/>
    </source>
</evidence>
<evidence type="ECO:0000256" key="10">
    <source>
        <dbReference type="ARBA" id="ARBA00022833"/>
    </source>
</evidence>
<dbReference type="InterPro" id="IPR027268">
    <property type="entry name" value="Peptidase_M4/M1_CTD_sf"/>
</dbReference>
<dbReference type="CDD" id="cd09603">
    <property type="entry name" value="M1_APN_like"/>
    <property type="match status" value="1"/>
</dbReference>
<accession>A0A8J3FIK1</accession>
<evidence type="ECO:0000256" key="4">
    <source>
        <dbReference type="ARBA" id="ARBA00012564"/>
    </source>
</evidence>
<keyword evidence="6" id="KW-0031">Aminopeptidase</keyword>
<dbReference type="InterPro" id="IPR042097">
    <property type="entry name" value="Aminopeptidase_N-like_N_sf"/>
</dbReference>
<evidence type="ECO:0000256" key="12">
    <source>
        <dbReference type="SAM" id="SignalP"/>
    </source>
</evidence>
<dbReference type="SUPFAM" id="SSF63737">
    <property type="entry name" value="Leukotriene A4 hydrolase N-terminal domain"/>
    <property type="match status" value="1"/>
</dbReference>
<dbReference type="GO" id="GO:0005615">
    <property type="term" value="C:extracellular space"/>
    <property type="evidence" value="ECO:0007669"/>
    <property type="project" value="TreeGrafter"/>
</dbReference>
<dbReference type="InterPro" id="IPR014782">
    <property type="entry name" value="Peptidase_M1_dom"/>
</dbReference>
<dbReference type="GO" id="GO:0005737">
    <property type="term" value="C:cytoplasm"/>
    <property type="evidence" value="ECO:0007669"/>
    <property type="project" value="TreeGrafter"/>
</dbReference>
<evidence type="ECO:0000259" key="13">
    <source>
        <dbReference type="Pfam" id="PF01433"/>
    </source>
</evidence>
<gene>
    <name evidence="15" type="ORF">GCM10007962_25320</name>
</gene>
<dbReference type="Gene3D" id="1.10.390.10">
    <property type="entry name" value="Neutral Protease Domain 2"/>
    <property type="match status" value="1"/>
</dbReference>
<feature type="chain" id="PRO_5035160853" description="Aminopeptidase N" evidence="12">
    <location>
        <begin position="27"/>
        <end position="541"/>
    </location>
</feature>
<dbReference type="Pfam" id="PF01433">
    <property type="entry name" value="Peptidase_M1"/>
    <property type="match status" value="1"/>
</dbReference>
<dbReference type="PRINTS" id="PR00756">
    <property type="entry name" value="ALADIPTASE"/>
</dbReference>